<keyword evidence="4" id="KW-1185">Reference proteome</keyword>
<dbReference type="SMART" id="SM00028">
    <property type="entry name" value="TPR"/>
    <property type="match status" value="4"/>
</dbReference>
<dbReference type="Proteomes" id="UP000629963">
    <property type="component" value="Unassembled WGS sequence"/>
</dbReference>
<evidence type="ECO:0000313" key="4">
    <source>
        <dbReference type="Proteomes" id="UP000629963"/>
    </source>
</evidence>
<dbReference type="PROSITE" id="PS50005">
    <property type="entry name" value="TPR"/>
    <property type="match status" value="1"/>
</dbReference>
<dbReference type="RefSeq" id="WP_187009036.1">
    <property type="nucleotide sequence ID" value="NZ_JACRUI010000001.1"/>
</dbReference>
<evidence type="ECO:0000256" key="2">
    <source>
        <dbReference type="SAM" id="SignalP"/>
    </source>
</evidence>
<evidence type="ECO:0000313" key="3">
    <source>
        <dbReference type="EMBL" id="MBC5840462.1"/>
    </source>
</evidence>
<organism evidence="3 4">
    <name type="scientific">Flavobacterium kayseriense</name>
    <dbReference type="NCBI Taxonomy" id="2764714"/>
    <lineage>
        <taxon>Bacteria</taxon>
        <taxon>Pseudomonadati</taxon>
        <taxon>Bacteroidota</taxon>
        <taxon>Flavobacteriia</taxon>
        <taxon>Flavobacteriales</taxon>
        <taxon>Flavobacteriaceae</taxon>
        <taxon>Flavobacterium</taxon>
    </lineage>
</organism>
<dbReference type="PANTHER" id="PTHR12558:SF13">
    <property type="entry name" value="CELL DIVISION CYCLE PROTEIN 27 HOMOLOG"/>
    <property type="match status" value="1"/>
</dbReference>
<dbReference type="InterPro" id="IPR011990">
    <property type="entry name" value="TPR-like_helical_dom_sf"/>
</dbReference>
<dbReference type="Pfam" id="PF13181">
    <property type="entry name" value="TPR_8"/>
    <property type="match status" value="1"/>
</dbReference>
<feature type="chain" id="PRO_5046225703" evidence="2">
    <location>
        <begin position="21"/>
        <end position="446"/>
    </location>
</feature>
<gene>
    <name evidence="3" type="ORF">H8R23_03510</name>
</gene>
<keyword evidence="1" id="KW-0802">TPR repeat</keyword>
<dbReference type="PANTHER" id="PTHR12558">
    <property type="entry name" value="CELL DIVISION CYCLE 16,23,27"/>
    <property type="match status" value="1"/>
</dbReference>
<protein>
    <submittedName>
        <fullName evidence="3">Tetratricopeptide repeat protein</fullName>
    </submittedName>
</protein>
<name>A0ABR7J4R8_9FLAO</name>
<dbReference type="InterPro" id="IPR019734">
    <property type="entry name" value="TPR_rpt"/>
</dbReference>
<reference evidence="3 4" key="1">
    <citation type="submission" date="2020-08" db="EMBL/GenBank/DDBJ databases">
        <title>Description of novel Flavobacterium F-380 isolate.</title>
        <authorList>
            <person name="Saticioglu I.B."/>
            <person name="Duman M."/>
            <person name="Altun S."/>
        </authorList>
    </citation>
    <scope>NUCLEOTIDE SEQUENCE [LARGE SCALE GENOMIC DNA]</scope>
    <source>
        <strain evidence="3 4">F-380</strain>
    </source>
</reference>
<accession>A0ABR7J4R8</accession>
<comment type="caution">
    <text evidence="3">The sequence shown here is derived from an EMBL/GenBank/DDBJ whole genome shotgun (WGS) entry which is preliminary data.</text>
</comment>
<dbReference type="EMBL" id="JACRUJ010000001">
    <property type="protein sequence ID" value="MBC5840462.1"/>
    <property type="molecule type" value="Genomic_DNA"/>
</dbReference>
<proteinExistence type="predicted"/>
<feature type="repeat" description="TPR" evidence="1">
    <location>
        <begin position="70"/>
        <end position="103"/>
    </location>
</feature>
<feature type="signal peptide" evidence="2">
    <location>
        <begin position="1"/>
        <end position="20"/>
    </location>
</feature>
<dbReference type="Gene3D" id="1.25.40.10">
    <property type="entry name" value="Tetratricopeptide repeat domain"/>
    <property type="match status" value="3"/>
</dbReference>
<dbReference type="Pfam" id="PF14559">
    <property type="entry name" value="TPR_19"/>
    <property type="match status" value="1"/>
</dbReference>
<evidence type="ECO:0000256" key="1">
    <source>
        <dbReference type="PROSITE-ProRule" id="PRU00339"/>
    </source>
</evidence>
<dbReference type="SUPFAM" id="SSF48452">
    <property type="entry name" value="TPR-like"/>
    <property type="match status" value="2"/>
</dbReference>
<sequence>MKKKSIVVLLFALLSNSALLWSQVEPAETKTNADKFQDYFYESLTQKGIENYDKAIVSLQQCLKLEPQNAVVFFELGKNYLAQKDYRNAFASFDKASQIDPTNKWFWIGMYDVNYATKDYQGAIKTIDKLITFDPKFKEDLTSLYMNTGQFDAALELINELNETVGKSDRRESYKLQILSQGKYQNTEIANLLQQISKYPQEESNYISLIYYYSKSDDINKVLETAQKLEKAIPTSEWAQVSLFKYYLEKNDGPKAVAAMNIVLKSNKIDNKIKHRILNEFLIYAYANQQYMPEVEKAVRYFDSDPSVNIAKEIGKYHQNKKNWIEAINFYEIANEKSSTVDIETNLILLQAYTETARFEVMVKKANELLELFPAQPQFYFYAGLGYNQLKQFKKAKDVLEIGMDYVVEDIPLEANFNIQLGESYNGLGDTKKKEFYFSKANQLLK</sequence>
<keyword evidence="2" id="KW-0732">Signal</keyword>